<sequence>RQPPRRILSTRPISAYSASSGGGQRTSDGLRKSAYSSRHSDGSGSISIRYSIAPRGSAAYRSFSGASDLLPGTVDPSDADDDELDDDGSSPYAIDSDVLHSPAADPVLTTRDGDVGEVDVAQRAYIGVPGFYFNAISSNYNSSEEEPDDDSTDSDSASALSFAATFPPPPPPVELDVVETGSVDDVRIYFMEGASLSSGDDDTHELDRQTIDFDLGSEDDARVIEIDENGQYVTRSLLVNDSVDEADSTQYTQYPYARSMLDGEDEGEVHIEDFDEDVTASHSVAFQQQLKEEDEARAAGLSHPVYPYLPAEYANKYVYRTREIESEDGGVRKPERALIPVYSEGLSMSTFPYTNSMAPLSAIVRQQPRGQFATAVCRSSVLLPPLPNAASPNLAITAEEERKPVTAPAAAMSKALEVPAVEKTVTSEDPLELLRQLEQARRFRHESMFESPTDYPAYIPRARRACSEQVARTLLVVCLCFPPMYFVMGFGGLDKIVGEIPRREKIVARVVGLGLFVGAIVGIVVGFVVGLR</sequence>
<comment type="caution">
    <text evidence="3">The sequence shown here is derived from an EMBL/GenBank/DDBJ whole genome shotgun (WGS) entry which is preliminary data.</text>
</comment>
<keyword evidence="2" id="KW-0812">Transmembrane</keyword>
<keyword evidence="2" id="KW-0472">Membrane</keyword>
<gene>
    <name evidence="3" type="ORF">BZA70DRAFT_282055</name>
</gene>
<feature type="region of interest" description="Disordered" evidence="1">
    <location>
        <begin position="64"/>
        <end position="111"/>
    </location>
</feature>
<feature type="transmembrane region" description="Helical" evidence="2">
    <location>
        <begin position="474"/>
        <end position="494"/>
    </location>
</feature>
<dbReference type="EMBL" id="JBBJBU010000010">
    <property type="protein sequence ID" value="KAK7203769.1"/>
    <property type="molecule type" value="Genomic_DNA"/>
</dbReference>
<feature type="region of interest" description="Disordered" evidence="1">
    <location>
        <begin position="1"/>
        <end position="48"/>
    </location>
</feature>
<keyword evidence="4" id="KW-1185">Reference proteome</keyword>
<feature type="compositionally biased region" description="Acidic residues" evidence="1">
    <location>
        <begin position="77"/>
        <end position="88"/>
    </location>
</feature>
<proteinExistence type="predicted"/>
<feature type="compositionally biased region" description="Low complexity" evidence="1">
    <location>
        <begin position="154"/>
        <end position="165"/>
    </location>
</feature>
<feature type="non-terminal residue" evidence="3">
    <location>
        <position position="1"/>
    </location>
</feature>
<keyword evidence="2" id="KW-1133">Transmembrane helix</keyword>
<evidence type="ECO:0000256" key="2">
    <source>
        <dbReference type="SAM" id="Phobius"/>
    </source>
</evidence>
<name>A0ABR1F1P5_9ASCO</name>
<evidence type="ECO:0000313" key="3">
    <source>
        <dbReference type="EMBL" id="KAK7203769.1"/>
    </source>
</evidence>
<feature type="compositionally biased region" description="Acidic residues" evidence="1">
    <location>
        <begin position="143"/>
        <end position="153"/>
    </location>
</feature>
<accession>A0ABR1F1P5</accession>
<dbReference type="Proteomes" id="UP001498771">
    <property type="component" value="Unassembled WGS sequence"/>
</dbReference>
<feature type="region of interest" description="Disordered" evidence="1">
    <location>
        <begin position="139"/>
        <end position="172"/>
    </location>
</feature>
<evidence type="ECO:0000256" key="1">
    <source>
        <dbReference type="SAM" id="MobiDB-lite"/>
    </source>
</evidence>
<reference evidence="3 4" key="1">
    <citation type="submission" date="2024-03" db="EMBL/GenBank/DDBJ databases">
        <title>Genome-scale model development and genomic sequencing of the oleaginous clade Lipomyces.</title>
        <authorList>
            <consortium name="Lawrence Berkeley National Laboratory"/>
            <person name="Czajka J.J."/>
            <person name="Han Y."/>
            <person name="Kim J."/>
            <person name="Mondo S.J."/>
            <person name="Hofstad B.A."/>
            <person name="Robles A."/>
            <person name="Haridas S."/>
            <person name="Riley R."/>
            <person name="LaButti K."/>
            <person name="Pangilinan J."/>
            <person name="Andreopoulos W."/>
            <person name="Lipzen A."/>
            <person name="Yan J."/>
            <person name="Wang M."/>
            <person name="Ng V."/>
            <person name="Grigoriev I.V."/>
            <person name="Spatafora J.W."/>
            <person name="Magnuson J.K."/>
            <person name="Baker S.E."/>
            <person name="Pomraning K.R."/>
        </authorList>
    </citation>
    <scope>NUCLEOTIDE SEQUENCE [LARGE SCALE GENOMIC DNA]</scope>
    <source>
        <strain evidence="3 4">Phaff 52-87</strain>
    </source>
</reference>
<evidence type="ECO:0000313" key="4">
    <source>
        <dbReference type="Proteomes" id="UP001498771"/>
    </source>
</evidence>
<feature type="transmembrane region" description="Helical" evidence="2">
    <location>
        <begin position="506"/>
        <end position="529"/>
    </location>
</feature>
<dbReference type="RefSeq" id="XP_064766802.1">
    <property type="nucleotide sequence ID" value="XM_064913213.1"/>
</dbReference>
<protein>
    <submittedName>
        <fullName evidence="3">Uncharacterized protein</fullName>
    </submittedName>
</protein>
<organism evidence="3 4">
    <name type="scientific">Myxozyma melibiosi</name>
    <dbReference type="NCBI Taxonomy" id="54550"/>
    <lineage>
        <taxon>Eukaryota</taxon>
        <taxon>Fungi</taxon>
        <taxon>Dikarya</taxon>
        <taxon>Ascomycota</taxon>
        <taxon>Saccharomycotina</taxon>
        <taxon>Lipomycetes</taxon>
        <taxon>Lipomycetales</taxon>
        <taxon>Lipomycetaceae</taxon>
        <taxon>Myxozyma</taxon>
    </lineage>
</organism>
<dbReference type="GeneID" id="90038725"/>